<feature type="domain" description="HD Cas3-type" evidence="10">
    <location>
        <begin position="13"/>
        <end position="213"/>
    </location>
</feature>
<evidence type="ECO:0000256" key="1">
    <source>
        <dbReference type="ARBA" id="ARBA00006847"/>
    </source>
</evidence>
<dbReference type="SUPFAM" id="SSF109604">
    <property type="entry name" value="HD-domain/PDEase-like"/>
    <property type="match status" value="1"/>
</dbReference>
<dbReference type="Pfam" id="PF00270">
    <property type="entry name" value="DEAD"/>
    <property type="match status" value="1"/>
</dbReference>
<evidence type="ECO:0000256" key="8">
    <source>
        <dbReference type="ARBA" id="ARBA00022840"/>
    </source>
</evidence>
<keyword evidence="5" id="KW-0547">Nucleotide-binding</keyword>
<evidence type="ECO:0000256" key="5">
    <source>
        <dbReference type="ARBA" id="ARBA00022741"/>
    </source>
</evidence>
<name>A0A1H9A7J5_9BACI</name>
<dbReference type="CDD" id="cd17930">
    <property type="entry name" value="DEXHc_cas3"/>
    <property type="match status" value="1"/>
</dbReference>
<dbReference type="EMBL" id="FOEL01000002">
    <property type="protein sequence ID" value="SEP72457.1"/>
    <property type="molecule type" value="Genomic_DNA"/>
</dbReference>
<dbReference type="Gene3D" id="1.10.3210.30">
    <property type="match status" value="1"/>
</dbReference>
<evidence type="ECO:0000256" key="2">
    <source>
        <dbReference type="ARBA" id="ARBA00009046"/>
    </source>
</evidence>
<dbReference type="GO" id="GO:0003676">
    <property type="term" value="F:nucleic acid binding"/>
    <property type="evidence" value="ECO:0007669"/>
    <property type="project" value="InterPro"/>
</dbReference>
<dbReference type="GO" id="GO:0004519">
    <property type="term" value="F:endonuclease activity"/>
    <property type="evidence" value="ECO:0007669"/>
    <property type="project" value="UniProtKB-KW"/>
</dbReference>
<dbReference type="SMART" id="SM00487">
    <property type="entry name" value="DEXDc"/>
    <property type="match status" value="1"/>
</dbReference>
<evidence type="ECO:0000313" key="11">
    <source>
        <dbReference type="EMBL" id="SEP72457.1"/>
    </source>
</evidence>
<dbReference type="Proteomes" id="UP000199410">
    <property type="component" value="Unassembled WGS sequence"/>
</dbReference>
<dbReference type="InterPro" id="IPR014001">
    <property type="entry name" value="Helicase_ATP-bd"/>
</dbReference>
<dbReference type="NCBIfam" id="TIGR01596">
    <property type="entry name" value="cas3_HD"/>
    <property type="match status" value="1"/>
</dbReference>
<dbReference type="Pfam" id="PF22590">
    <property type="entry name" value="Cas3-like_C_2"/>
    <property type="match status" value="1"/>
</dbReference>
<sequence length="812" mass="92507">MTTLDIIAHIRSSDGAEQRLVDHLKEVQVLTERIGQKIGLSHVTGLAGMLHDMGKFSEAFQEYIREAFSNPNNPPKRGSVDHSTAGGKFLLEHFHQGGPVERILTECVANAIFTHHGQLLDMVDSEGQSPFVRRWTTEKDISFLQVKQDFLHHMYDLDYMQMYVHKAVDELQTYLNNRLKNAKTTSEAAGIMQKLTSYLTMYIFSALIDADRRNSRDFEKQEECSNDDSSVLWSIFEQHLNNELVEKQRKALPNEITRLREYMSETCLEKAALPTGIYTLSMPTGGGKTLASLRFALRHAQLQQKERIIYIVPFTTIIEQNAQEVRDVLHAEDYVLEHHSNVIEESEHLEGLTFKEYQAARRLDAAKDDWDIPIVFTTMVQFLETFYSGKSRSARRLHNLANSILIFDEVQAVPTHCVSLFNEALNFLKNTCQTTSLLCTATQPALQYVRHNIKIDGELMDNLPSIVEAFQRTTLKPLLKNEGWCTDELYDFLKVKLTVNNNVLVILNTKKAVKDLFDHFIYDDIEAVHLSTGMCPAHRKQKIKEMREKLRKKEKIICISTQLIEAGVDISFDCVIRSLSGLDSIAQAAGRCNRHGEVALRDVYVINHAEESLSKLPTIKKGGECANYIMKDLQHNSTLFGGNLLSTTSMIHYFKNFYKEFESKLNYPIPALQTSIYELLFRVDTDWNKNYLKGQGRQNPLAILTSFRTAFSHFEVIDAKTQGILVPYGEGEELITQLTSGESIPDYPLFLKKAQQSSVNVFKHEFEALKQNNQLIVVHFGSLAIYAAKDAAYDERYGISTQGEAQLTDFIV</sequence>
<dbReference type="GO" id="GO:0016787">
    <property type="term" value="F:hydrolase activity"/>
    <property type="evidence" value="ECO:0007669"/>
    <property type="project" value="UniProtKB-KW"/>
</dbReference>
<dbReference type="InterPro" id="IPR006483">
    <property type="entry name" value="CRISPR-assoc_Cas3_HD"/>
</dbReference>
<evidence type="ECO:0000256" key="6">
    <source>
        <dbReference type="ARBA" id="ARBA00022801"/>
    </source>
</evidence>
<comment type="similarity">
    <text evidence="1">In the N-terminal section; belongs to the CRISPR-associated nuclease Cas3-HD family.</text>
</comment>
<dbReference type="InterPro" id="IPR006474">
    <property type="entry name" value="Helicase_Cas3_CRISPR-ass_core"/>
</dbReference>
<dbReference type="NCBIfam" id="TIGR01587">
    <property type="entry name" value="cas3_core"/>
    <property type="match status" value="1"/>
</dbReference>
<gene>
    <name evidence="11" type="ORF">SAMN02787113_00426</name>
</gene>
<keyword evidence="7 11" id="KW-0347">Helicase</keyword>
<keyword evidence="9" id="KW-0051">Antiviral defense</keyword>
<keyword evidence="6" id="KW-0378">Hydrolase</keyword>
<keyword evidence="3" id="KW-0540">Nuclease</keyword>
<dbReference type="RefSeq" id="WP_089984742.1">
    <property type="nucleotide sequence ID" value="NZ_FMVP01000002.1"/>
</dbReference>
<dbReference type="Gene3D" id="3.40.50.300">
    <property type="entry name" value="P-loop containing nucleotide triphosphate hydrolases"/>
    <property type="match status" value="2"/>
</dbReference>
<keyword evidence="8" id="KW-0067">ATP-binding</keyword>
<dbReference type="CDD" id="cd09641">
    <property type="entry name" value="Cas3''_I"/>
    <property type="match status" value="1"/>
</dbReference>
<evidence type="ECO:0000256" key="4">
    <source>
        <dbReference type="ARBA" id="ARBA00022723"/>
    </source>
</evidence>
<dbReference type="AlphaFoldDB" id="A0A1H9A7J5"/>
<dbReference type="InterPro" id="IPR027417">
    <property type="entry name" value="P-loop_NTPase"/>
</dbReference>
<evidence type="ECO:0000256" key="7">
    <source>
        <dbReference type="ARBA" id="ARBA00022806"/>
    </source>
</evidence>
<evidence type="ECO:0000313" key="12">
    <source>
        <dbReference type="Proteomes" id="UP000199410"/>
    </source>
</evidence>
<dbReference type="GO" id="GO:0004386">
    <property type="term" value="F:helicase activity"/>
    <property type="evidence" value="ECO:0007669"/>
    <property type="project" value="UniProtKB-KW"/>
</dbReference>
<dbReference type="PROSITE" id="PS51643">
    <property type="entry name" value="HD_CAS3"/>
    <property type="match status" value="1"/>
</dbReference>
<dbReference type="Pfam" id="PF18019">
    <property type="entry name" value="Cas3_HD"/>
    <property type="match status" value="1"/>
</dbReference>
<dbReference type="SUPFAM" id="SSF52540">
    <property type="entry name" value="P-loop containing nucleoside triphosphate hydrolases"/>
    <property type="match status" value="1"/>
</dbReference>
<dbReference type="InterPro" id="IPR054712">
    <property type="entry name" value="Cas3-like_dom"/>
</dbReference>
<keyword evidence="4" id="KW-0479">Metal-binding</keyword>
<accession>A0A1H9A7J5</accession>
<dbReference type="GO" id="GO:0046872">
    <property type="term" value="F:metal ion binding"/>
    <property type="evidence" value="ECO:0007669"/>
    <property type="project" value="UniProtKB-KW"/>
</dbReference>
<proteinExistence type="inferred from homology"/>
<evidence type="ECO:0000256" key="3">
    <source>
        <dbReference type="ARBA" id="ARBA00022722"/>
    </source>
</evidence>
<dbReference type="InterPro" id="IPR038257">
    <property type="entry name" value="CRISPR-assoc_Cas3_HD_sf"/>
</dbReference>
<protein>
    <submittedName>
        <fullName evidence="11">CRISPR-associated endonuclease/helicase Cas3</fullName>
    </submittedName>
</protein>
<comment type="similarity">
    <text evidence="2">In the central section; belongs to the CRISPR-associated helicase Cas3 family.</text>
</comment>
<dbReference type="PANTHER" id="PTHR24031">
    <property type="entry name" value="RNA HELICASE"/>
    <property type="match status" value="1"/>
</dbReference>
<dbReference type="GO" id="GO:0051607">
    <property type="term" value="P:defense response to virus"/>
    <property type="evidence" value="ECO:0007669"/>
    <property type="project" value="UniProtKB-KW"/>
</dbReference>
<organism evidence="11 12">
    <name type="scientific">Lysinibacillus fusiformis</name>
    <dbReference type="NCBI Taxonomy" id="28031"/>
    <lineage>
        <taxon>Bacteria</taxon>
        <taxon>Bacillati</taxon>
        <taxon>Bacillota</taxon>
        <taxon>Bacilli</taxon>
        <taxon>Bacillales</taxon>
        <taxon>Bacillaceae</taxon>
        <taxon>Lysinibacillus</taxon>
    </lineage>
</organism>
<dbReference type="InterPro" id="IPR001650">
    <property type="entry name" value="Helicase_C-like"/>
</dbReference>
<dbReference type="InterPro" id="IPR011545">
    <property type="entry name" value="DEAD/DEAH_box_helicase_dom"/>
</dbReference>
<evidence type="ECO:0000259" key="10">
    <source>
        <dbReference type="PROSITE" id="PS51643"/>
    </source>
</evidence>
<keyword evidence="11" id="KW-0255">Endonuclease</keyword>
<dbReference type="SMART" id="SM00490">
    <property type="entry name" value="HELICc"/>
    <property type="match status" value="1"/>
</dbReference>
<comment type="caution">
    <text evidence="11">The sequence shown here is derived from an EMBL/GenBank/DDBJ whole genome shotgun (WGS) entry which is preliminary data.</text>
</comment>
<evidence type="ECO:0000256" key="9">
    <source>
        <dbReference type="ARBA" id="ARBA00023118"/>
    </source>
</evidence>
<dbReference type="GO" id="GO:0005524">
    <property type="term" value="F:ATP binding"/>
    <property type="evidence" value="ECO:0007669"/>
    <property type="project" value="UniProtKB-KW"/>
</dbReference>
<reference evidence="11 12" key="1">
    <citation type="submission" date="2016-10" db="EMBL/GenBank/DDBJ databases">
        <authorList>
            <person name="Varghese N."/>
            <person name="Submissions S."/>
        </authorList>
    </citation>
    <scope>NUCLEOTIDE SEQUENCE [LARGE SCALE GENOMIC DNA]</scope>
    <source>
        <strain evidence="11 12">TC-13</strain>
    </source>
</reference>